<gene>
    <name evidence="13" type="ORF">FBZ89_12841</name>
</gene>
<dbReference type="InterPro" id="IPR012910">
    <property type="entry name" value="Plug_dom"/>
</dbReference>
<dbReference type="GO" id="GO:0015344">
    <property type="term" value="F:siderophore uptake transmembrane transporter activity"/>
    <property type="evidence" value="ECO:0007669"/>
    <property type="project" value="TreeGrafter"/>
</dbReference>
<dbReference type="SUPFAM" id="SSF56935">
    <property type="entry name" value="Porins"/>
    <property type="match status" value="1"/>
</dbReference>
<dbReference type="Gene3D" id="2.170.130.10">
    <property type="entry name" value="TonB-dependent receptor, plug domain"/>
    <property type="match status" value="1"/>
</dbReference>
<dbReference type="InterPro" id="IPR000531">
    <property type="entry name" value="Beta-barrel_TonB"/>
</dbReference>
<keyword evidence="7 8" id="KW-0998">Cell outer membrane</keyword>
<dbReference type="GO" id="GO:0009279">
    <property type="term" value="C:cell outer membrane"/>
    <property type="evidence" value="ECO:0007669"/>
    <property type="project" value="UniProtKB-SubCell"/>
</dbReference>
<dbReference type="EMBL" id="VITN01000028">
    <property type="protein sequence ID" value="TWB11854.1"/>
    <property type="molecule type" value="Genomic_DNA"/>
</dbReference>
<dbReference type="RefSeq" id="WP_145753943.1">
    <property type="nucleotide sequence ID" value="NZ_VITN01000028.1"/>
</dbReference>
<feature type="domain" description="TonB-dependent receptor-like beta-barrel" evidence="11">
    <location>
        <begin position="285"/>
        <end position="763"/>
    </location>
</feature>
<feature type="domain" description="TonB-dependent receptor plug" evidence="12">
    <location>
        <begin position="59"/>
        <end position="171"/>
    </location>
</feature>
<dbReference type="InterPro" id="IPR037066">
    <property type="entry name" value="Plug_dom_sf"/>
</dbReference>
<evidence type="ECO:0000313" key="14">
    <source>
        <dbReference type="Proteomes" id="UP000319859"/>
    </source>
</evidence>
<evidence type="ECO:0000256" key="6">
    <source>
        <dbReference type="ARBA" id="ARBA00023136"/>
    </source>
</evidence>
<feature type="chain" id="PRO_5021797287" evidence="10">
    <location>
        <begin position="28"/>
        <end position="810"/>
    </location>
</feature>
<comment type="subcellular location">
    <subcellularLocation>
        <location evidence="1 8">Cell outer membrane</location>
        <topology evidence="1 8">Multi-pass membrane protein</topology>
    </subcellularLocation>
</comment>
<reference evidence="13 14" key="1">
    <citation type="submission" date="2019-06" db="EMBL/GenBank/DDBJ databases">
        <title>Genomic Encyclopedia of Type Strains, Phase IV (KMG-V): Genome sequencing to study the core and pangenomes of soil and plant-associated prokaryotes.</title>
        <authorList>
            <person name="Whitman W."/>
        </authorList>
    </citation>
    <scope>NUCLEOTIDE SEQUENCE [LARGE SCALE GENOMIC DNA]</scope>
    <source>
        <strain evidence="13 14">BR 11880</strain>
    </source>
</reference>
<evidence type="ECO:0000256" key="5">
    <source>
        <dbReference type="ARBA" id="ARBA00023077"/>
    </source>
</evidence>
<dbReference type="Proteomes" id="UP000319859">
    <property type="component" value="Unassembled WGS sequence"/>
</dbReference>
<dbReference type="Gene3D" id="2.40.170.20">
    <property type="entry name" value="TonB-dependent receptor, beta-barrel domain"/>
    <property type="match status" value="1"/>
</dbReference>
<evidence type="ECO:0000256" key="8">
    <source>
        <dbReference type="PROSITE-ProRule" id="PRU01360"/>
    </source>
</evidence>
<keyword evidence="13" id="KW-0675">Receptor</keyword>
<keyword evidence="3 8" id="KW-1134">Transmembrane beta strand</keyword>
<evidence type="ECO:0000313" key="13">
    <source>
        <dbReference type="EMBL" id="TWB11854.1"/>
    </source>
</evidence>
<dbReference type="PROSITE" id="PS52016">
    <property type="entry name" value="TONB_DEPENDENT_REC_3"/>
    <property type="match status" value="1"/>
</dbReference>
<dbReference type="PANTHER" id="PTHR30069">
    <property type="entry name" value="TONB-DEPENDENT OUTER MEMBRANE RECEPTOR"/>
    <property type="match status" value="1"/>
</dbReference>
<evidence type="ECO:0000256" key="1">
    <source>
        <dbReference type="ARBA" id="ARBA00004571"/>
    </source>
</evidence>
<dbReference type="PANTHER" id="PTHR30069:SF39">
    <property type="entry name" value="BLL6183 PROTEIN"/>
    <property type="match status" value="1"/>
</dbReference>
<evidence type="ECO:0000256" key="2">
    <source>
        <dbReference type="ARBA" id="ARBA00022448"/>
    </source>
</evidence>
<dbReference type="OrthoDB" id="8428213at2"/>
<organism evidence="13 14">
    <name type="scientific">Nitrospirillum amazonense</name>
    <dbReference type="NCBI Taxonomy" id="28077"/>
    <lineage>
        <taxon>Bacteria</taxon>
        <taxon>Pseudomonadati</taxon>
        <taxon>Pseudomonadota</taxon>
        <taxon>Alphaproteobacteria</taxon>
        <taxon>Rhodospirillales</taxon>
        <taxon>Azospirillaceae</taxon>
        <taxon>Nitrospirillum</taxon>
    </lineage>
</organism>
<keyword evidence="10" id="KW-0732">Signal</keyword>
<keyword evidence="2 8" id="KW-0813">Transport</keyword>
<accession>A0A560ER55</accession>
<keyword evidence="4 8" id="KW-0812">Transmembrane</keyword>
<evidence type="ECO:0000256" key="3">
    <source>
        <dbReference type="ARBA" id="ARBA00022452"/>
    </source>
</evidence>
<dbReference type="InterPro" id="IPR039426">
    <property type="entry name" value="TonB-dep_rcpt-like"/>
</dbReference>
<name>A0A560ER55_9PROT</name>
<dbReference type="Pfam" id="PF00593">
    <property type="entry name" value="TonB_dep_Rec_b-barrel"/>
    <property type="match status" value="1"/>
</dbReference>
<protein>
    <submittedName>
        <fullName evidence="13">Iron complex outermembrane receptor protein</fullName>
    </submittedName>
</protein>
<evidence type="ECO:0000256" key="4">
    <source>
        <dbReference type="ARBA" id="ARBA00022692"/>
    </source>
</evidence>
<comment type="caution">
    <text evidence="13">The sequence shown here is derived from an EMBL/GenBank/DDBJ whole genome shotgun (WGS) entry which is preliminary data.</text>
</comment>
<evidence type="ECO:0000256" key="7">
    <source>
        <dbReference type="ARBA" id="ARBA00023237"/>
    </source>
</evidence>
<dbReference type="GO" id="GO:0044718">
    <property type="term" value="P:siderophore transmembrane transport"/>
    <property type="evidence" value="ECO:0007669"/>
    <property type="project" value="TreeGrafter"/>
</dbReference>
<sequence>MKNIPAGLLALLCTTCSTLALSTLAGAAEPDPAPDGAPPTLSDIIVIGVTPLPGANVPLDKVPAAASTLSADDLARLHSVSILDGMAQRMPGLALSDTQGNALFQDVRYHGFTVSPLQGTPQGIAVYQNGVRLNEAFGDTVNWDLAPEVAIDRLTLATNNPAYGLNALGGAVTLEMKNGFTFQGASAELLGGSNGRIQGSAEFGWQSGPFSLYLAAEAEKDDGWRKQSASDVERFYADAGWRGETAEVHLIAAAARSSLGVVGPTPLEMIQADETAVYTWPQTTKNDSGMLALNGRIDIAPGWALQGNVYGRHFGQKHVDGNDSDFESCSARSSYGGKLCLEDDAFGTPAGGKTTAFRNQFVITDLAGHTVAFDRDATYGTLDRSATDTTAVGGSLQLTSDRPLMGLGNRFAAGGSIDHSDIRFTATTTLGIINPDLSVTTQGGDADDIPGAGLIIRTLGNLGYAPVWLSGTTDYYGAYVTDTLDLTPALSLTAGLRLNVADIGTRDRGGAAPELNGDNRYTHWNPQAGLTYQLGGGVSVYGGYSQSNRAPTPLELDCADPLRPCLLENSLVADPPLRQVVADTYEAGVRGTQGILSGRLDWTVGLFRTDSDNDIVALASTIQGRGYYTNVPGTRRQGVDAGLTFAAERWQVYLNYSFVDATYQFDGVLASPNNPQADDNGTITVHSGNRIPGIPRHQVKLGGDVAVTDAWSVGGAVQYYGSQYLVGDDANQNSQLTPYWTMDLRTSYQILSNIQLIGGVNNLFDRRYASYGTYFDTGGASDILGRTLSDARTLTLGAPRTFYGGVKVSF</sequence>
<keyword evidence="6 8" id="KW-0472">Membrane</keyword>
<evidence type="ECO:0000256" key="9">
    <source>
        <dbReference type="RuleBase" id="RU003357"/>
    </source>
</evidence>
<evidence type="ECO:0000259" key="12">
    <source>
        <dbReference type="Pfam" id="PF07715"/>
    </source>
</evidence>
<dbReference type="Pfam" id="PF07715">
    <property type="entry name" value="Plug"/>
    <property type="match status" value="1"/>
</dbReference>
<evidence type="ECO:0000256" key="10">
    <source>
        <dbReference type="SAM" id="SignalP"/>
    </source>
</evidence>
<evidence type="ECO:0000259" key="11">
    <source>
        <dbReference type="Pfam" id="PF00593"/>
    </source>
</evidence>
<feature type="signal peptide" evidence="10">
    <location>
        <begin position="1"/>
        <end position="27"/>
    </location>
</feature>
<comment type="similarity">
    <text evidence="8 9">Belongs to the TonB-dependent receptor family.</text>
</comment>
<proteinExistence type="inferred from homology"/>
<dbReference type="AlphaFoldDB" id="A0A560ER55"/>
<dbReference type="InterPro" id="IPR036942">
    <property type="entry name" value="Beta-barrel_TonB_sf"/>
</dbReference>
<keyword evidence="5 9" id="KW-0798">TonB box</keyword>